<name>A0ACB8DFY2_DERSI</name>
<protein>
    <submittedName>
        <fullName evidence="1">Uncharacterized protein</fullName>
    </submittedName>
</protein>
<evidence type="ECO:0000313" key="2">
    <source>
        <dbReference type="Proteomes" id="UP000821865"/>
    </source>
</evidence>
<comment type="caution">
    <text evidence="1">The sequence shown here is derived from an EMBL/GenBank/DDBJ whole genome shotgun (WGS) entry which is preliminary data.</text>
</comment>
<dbReference type="Proteomes" id="UP000821865">
    <property type="component" value="Chromosome 2"/>
</dbReference>
<gene>
    <name evidence="1" type="ORF">HPB49_020880</name>
</gene>
<dbReference type="EMBL" id="CM023471">
    <property type="protein sequence ID" value="KAH7966950.1"/>
    <property type="molecule type" value="Genomic_DNA"/>
</dbReference>
<evidence type="ECO:0000313" key="1">
    <source>
        <dbReference type="EMBL" id="KAH7966950.1"/>
    </source>
</evidence>
<accession>A0ACB8DFY2</accession>
<sequence length="357" mass="40715">MRICTGISEKEEEANDSSTRAARRGRSSSAPPYARVGLVAMALLGSDGSGETGDLPPAFPRKPRNASRRNPCVTATGQCIAALVRLLRALLCPIAGCHKRFRGAFALLRLMPIVVEFIVLGWEYHTYVLVMCRHLLADSGLAYRLSRLVGFHVTLFGALWPFERLLRTPLKPVPVCFYVMQRMDSDDRRRRYCYRCHVIKPDRCHHCQMCGTCVLKMDHHCPWFNTCVSFANYKYFILFLFYSFVHCAYVSWTTFPHFGITPRLILGFWPELNITFLFLLSLFFGLAFVGLLLYHLFLLCFNCTTLEMIARQGFRRYDVGVCRNIAQVMGPHKLLWLVPVYTSLGDGAVFPLRSDVA</sequence>
<organism evidence="1 2">
    <name type="scientific">Dermacentor silvarum</name>
    <name type="common">Tick</name>
    <dbReference type="NCBI Taxonomy" id="543639"/>
    <lineage>
        <taxon>Eukaryota</taxon>
        <taxon>Metazoa</taxon>
        <taxon>Ecdysozoa</taxon>
        <taxon>Arthropoda</taxon>
        <taxon>Chelicerata</taxon>
        <taxon>Arachnida</taxon>
        <taxon>Acari</taxon>
        <taxon>Parasitiformes</taxon>
        <taxon>Ixodida</taxon>
        <taxon>Ixodoidea</taxon>
        <taxon>Ixodidae</taxon>
        <taxon>Rhipicephalinae</taxon>
        <taxon>Dermacentor</taxon>
    </lineage>
</organism>
<keyword evidence="2" id="KW-1185">Reference proteome</keyword>
<reference evidence="1" key="1">
    <citation type="submission" date="2020-05" db="EMBL/GenBank/DDBJ databases">
        <title>Large-scale comparative analyses of tick genomes elucidate their genetic diversity and vector capacities.</title>
        <authorList>
            <person name="Jia N."/>
            <person name="Wang J."/>
            <person name="Shi W."/>
            <person name="Du L."/>
            <person name="Sun Y."/>
            <person name="Zhan W."/>
            <person name="Jiang J."/>
            <person name="Wang Q."/>
            <person name="Zhang B."/>
            <person name="Ji P."/>
            <person name="Sakyi L.B."/>
            <person name="Cui X."/>
            <person name="Yuan T."/>
            <person name="Jiang B."/>
            <person name="Yang W."/>
            <person name="Lam T.T.-Y."/>
            <person name="Chang Q."/>
            <person name="Ding S."/>
            <person name="Wang X."/>
            <person name="Zhu J."/>
            <person name="Ruan X."/>
            <person name="Zhao L."/>
            <person name="Wei J."/>
            <person name="Que T."/>
            <person name="Du C."/>
            <person name="Cheng J."/>
            <person name="Dai P."/>
            <person name="Han X."/>
            <person name="Huang E."/>
            <person name="Gao Y."/>
            <person name="Liu J."/>
            <person name="Shao H."/>
            <person name="Ye R."/>
            <person name="Li L."/>
            <person name="Wei W."/>
            <person name="Wang X."/>
            <person name="Wang C."/>
            <person name="Yang T."/>
            <person name="Huo Q."/>
            <person name="Li W."/>
            <person name="Guo W."/>
            <person name="Chen H."/>
            <person name="Zhou L."/>
            <person name="Ni X."/>
            <person name="Tian J."/>
            <person name="Zhou Y."/>
            <person name="Sheng Y."/>
            <person name="Liu T."/>
            <person name="Pan Y."/>
            <person name="Xia L."/>
            <person name="Li J."/>
            <person name="Zhao F."/>
            <person name="Cao W."/>
        </authorList>
    </citation>
    <scope>NUCLEOTIDE SEQUENCE</scope>
    <source>
        <strain evidence="1">Dsil-2018</strain>
    </source>
</reference>
<proteinExistence type="predicted"/>